<dbReference type="SFLD" id="SFLDG01129">
    <property type="entry name" value="C1.5:_HAD__Beta-PGM__Phosphata"/>
    <property type="match status" value="1"/>
</dbReference>
<dbReference type="EMBL" id="SMTG01000006">
    <property type="protein sequence ID" value="TDK29479.1"/>
    <property type="molecule type" value="Genomic_DNA"/>
</dbReference>
<dbReference type="CDD" id="cd02603">
    <property type="entry name" value="HAD_sEH-N_like"/>
    <property type="match status" value="1"/>
</dbReference>
<dbReference type="InterPro" id="IPR023214">
    <property type="entry name" value="HAD_sf"/>
</dbReference>
<dbReference type="SUPFAM" id="SSF56784">
    <property type="entry name" value="HAD-like"/>
    <property type="match status" value="1"/>
</dbReference>
<gene>
    <name evidence="1" type="ORF">E2F49_13975</name>
</gene>
<dbReference type="OrthoDB" id="9797415at2"/>
<proteinExistence type="predicted"/>
<dbReference type="SFLD" id="SFLDS00003">
    <property type="entry name" value="Haloacid_Dehalogenase"/>
    <property type="match status" value="1"/>
</dbReference>
<sequence length="225" mass="25372">MNADYRRYAFASFSAVPPPAPAVVDTVVFDLGGVLIDWNPRHLYRTLFDDEGRMERFLAEVCSPTWNDAQDRGRDWREAVEGLSATFPDERARIAAFDARWPETLGGALDGTVALLDALRREAGVRLFALTNWSQSKFPLARERFDFLQWFEGIVVSGEEGMAKPDAAIFERTRQRFGLEPARTLFIDDAPRNVEAARALGWQAVRFESPTQLADALRAYGLLAR</sequence>
<dbReference type="Pfam" id="PF00702">
    <property type="entry name" value="Hydrolase"/>
    <property type="match status" value="1"/>
</dbReference>
<evidence type="ECO:0000313" key="2">
    <source>
        <dbReference type="Proteomes" id="UP000295543"/>
    </source>
</evidence>
<dbReference type="NCBIfam" id="TIGR01549">
    <property type="entry name" value="HAD-SF-IA-v1"/>
    <property type="match status" value="1"/>
</dbReference>
<organism evidence="1 2">
    <name type="scientific">Luteimonas terrae</name>
    <dbReference type="NCBI Taxonomy" id="1530191"/>
    <lineage>
        <taxon>Bacteria</taxon>
        <taxon>Pseudomonadati</taxon>
        <taxon>Pseudomonadota</taxon>
        <taxon>Gammaproteobacteria</taxon>
        <taxon>Lysobacterales</taxon>
        <taxon>Lysobacteraceae</taxon>
        <taxon>Luteimonas</taxon>
    </lineage>
</organism>
<dbReference type="AlphaFoldDB" id="A0A4R5U607"/>
<comment type="caution">
    <text evidence="1">The sequence shown here is derived from an EMBL/GenBank/DDBJ whole genome shotgun (WGS) entry which is preliminary data.</text>
</comment>
<keyword evidence="2" id="KW-1185">Reference proteome</keyword>
<dbReference type="Gene3D" id="3.40.50.1000">
    <property type="entry name" value="HAD superfamily/HAD-like"/>
    <property type="match status" value="1"/>
</dbReference>
<dbReference type="Proteomes" id="UP000295543">
    <property type="component" value="Unassembled WGS sequence"/>
</dbReference>
<dbReference type="PRINTS" id="PR00413">
    <property type="entry name" value="HADHALOGNASE"/>
</dbReference>
<dbReference type="RefSeq" id="WP_133394449.1">
    <property type="nucleotide sequence ID" value="NZ_SMTG01000006.1"/>
</dbReference>
<dbReference type="NCBIfam" id="TIGR01509">
    <property type="entry name" value="HAD-SF-IA-v3"/>
    <property type="match status" value="1"/>
</dbReference>
<protein>
    <submittedName>
        <fullName evidence="1">HAD family phosphatase</fullName>
    </submittedName>
</protein>
<reference evidence="1 2" key="1">
    <citation type="submission" date="2019-03" db="EMBL/GenBank/DDBJ databases">
        <title>Luteimonas zhaokaii sp.nov., isolated from the rectal contents of Plateau pika in Yushu, Qinghai Province, China.</title>
        <authorList>
            <person name="Zhang G."/>
        </authorList>
    </citation>
    <scope>NUCLEOTIDE SEQUENCE [LARGE SCALE GENOMIC DNA]</scope>
    <source>
        <strain evidence="1 2">THG-MD21</strain>
    </source>
</reference>
<evidence type="ECO:0000313" key="1">
    <source>
        <dbReference type="EMBL" id="TDK29479.1"/>
    </source>
</evidence>
<dbReference type="InterPro" id="IPR006439">
    <property type="entry name" value="HAD-SF_hydro_IA"/>
</dbReference>
<dbReference type="PANTHER" id="PTHR43611:SF3">
    <property type="entry name" value="FLAVIN MONONUCLEOTIDE HYDROLASE 1, CHLOROPLATIC"/>
    <property type="match status" value="1"/>
</dbReference>
<dbReference type="InterPro" id="IPR036412">
    <property type="entry name" value="HAD-like_sf"/>
</dbReference>
<name>A0A4R5U607_9GAMM</name>
<dbReference type="PANTHER" id="PTHR43611">
    <property type="entry name" value="ALPHA-D-GLUCOSE 1-PHOSPHATE PHOSPHATASE"/>
    <property type="match status" value="1"/>
</dbReference>
<accession>A0A4R5U607</accession>